<dbReference type="SUPFAM" id="SSF47050">
    <property type="entry name" value="VHP, Villin headpiece domain"/>
    <property type="match status" value="1"/>
</dbReference>
<dbReference type="Pfam" id="PF00626">
    <property type="entry name" value="Gelsolin"/>
    <property type="match status" value="4"/>
</dbReference>
<dbReference type="PANTHER" id="PTHR11977:SF25">
    <property type="entry name" value="VILLIN-1"/>
    <property type="match status" value="1"/>
</dbReference>
<dbReference type="EMBL" id="KE345330">
    <property type="protein sequence ID" value="EXC01445.1"/>
    <property type="molecule type" value="Genomic_DNA"/>
</dbReference>
<reference evidence="6" key="1">
    <citation type="submission" date="2013-01" db="EMBL/GenBank/DDBJ databases">
        <title>Draft Genome Sequence of a Mulberry Tree, Morus notabilis C.K. Schneid.</title>
        <authorList>
            <person name="He N."/>
            <person name="Zhao S."/>
        </authorList>
    </citation>
    <scope>NUCLEOTIDE SEQUENCE</scope>
</reference>
<dbReference type="InterPro" id="IPR007122">
    <property type="entry name" value="Villin/Gelsolin"/>
</dbReference>
<dbReference type="PROSITE" id="PS51089">
    <property type="entry name" value="HP"/>
    <property type="match status" value="1"/>
</dbReference>
<dbReference type="SUPFAM" id="SSF55753">
    <property type="entry name" value="Actin depolymerizing proteins"/>
    <property type="match status" value="6"/>
</dbReference>
<evidence type="ECO:0000259" key="4">
    <source>
        <dbReference type="PROSITE" id="PS51089"/>
    </source>
</evidence>
<feature type="domain" description="HP" evidence="4">
    <location>
        <begin position="840"/>
        <end position="905"/>
    </location>
</feature>
<dbReference type="CDD" id="cd11293">
    <property type="entry name" value="gelsolin_S4_like"/>
    <property type="match status" value="1"/>
</dbReference>
<dbReference type="CDD" id="cd11291">
    <property type="entry name" value="gelsolin_S6_like"/>
    <property type="match status" value="1"/>
</dbReference>
<dbReference type="GO" id="GO:0051015">
    <property type="term" value="F:actin filament binding"/>
    <property type="evidence" value="ECO:0007669"/>
    <property type="project" value="InterPro"/>
</dbReference>
<accession>W9RPG9</accession>
<dbReference type="Gene3D" id="3.40.20.10">
    <property type="entry name" value="Severin"/>
    <property type="match status" value="6"/>
</dbReference>
<proteinExistence type="predicted"/>
<name>W9RPG9_9ROSA</name>
<feature type="region of interest" description="Disordered" evidence="3">
    <location>
        <begin position="738"/>
        <end position="820"/>
    </location>
</feature>
<feature type="compositionally biased region" description="Polar residues" evidence="3">
    <location>
        <begin position="790"/>
        <end position="801"/>
    </location>
</feature>
<keyword evidence="6" id="KW-1185">Reference proteome</keyword>
<dbReference type="CDD" id="cd11288">
    <property type="entry name" value="gelsolin_S5_like"/>
    <property type="match status" value="1"/>
</dbReference>
<dbReference type="Proteomes" id="UP000030645">
    <property type="component" value="Unassembled WGS sequence"/>
</dbReference>
<dbReference type="InterPro" id="IPR036886">
    <property type="entry name" value="Villin_headpiece_dom_sf"/>
</dbReference>
<dbReference type="PANTHER" id="PTHR11977">
    <property type="entry name" value="VILLIN"/>
    <property type="match status" value="1"/>
</dbReference>
<dbReference type="CDD" id="cd11290">
    <property type="entry name" value="gelsolin_S1_like"/>
    <property type="match status" value="1"/>
</dbReference>
<dbReference type="AlphaFoldDB" id="W9RPG9"/>
<dbReference type="eggNOG" id="KOG0443">
    <property type="taxonomic scope" value="Eukaryota"/>
</dbReference>
<dbReference type="FunFam" id="3.40.20.10:FF:000001">
    <property type="entry name" value="Gelsolin"/>
    <property type="match status" value="1"/>
</dbReference>
<keyword evidence="1" id="KW-0117">Actin capping</keyword>
<evidence type="ECO:0000313" key="5">
    <source>
        <dbReference type="EMBL" id="EXC01445.1"/>
    </source>
</evidence>
<evidence type="ECO:0000256" key="2">
    <source>
        <dbReference type="ARBA" id="ARBA00022737"/>
    </source>
</evidence>
<dbReference type="SMART" id="SM00153">
    <property type="entry name" value="VHP"/>
    <property type="match status" value="1"/>
</dbReference>
<organism evidence="5 6">
    <name type="scientific">Morus notabilis</name>
    <dbReference type="NCBI Taxonomy" id="981085"/>
    <lineage>
        <taxon>Eukaryota</taxon>
        <taxon>Viridiplantae</taxon>
        <taxon>Streptophyta</taxon>
        <taxon>Embryophyta</taxon>
        <taxon>Tracheophyta</taxon>
        <taxon>Spermatophyta</taxon>
        <taxon>Magnoliopsida</taxon>
        <taxon>eudicotyledons</taxon>
        <taxon>Gunneridae</taxon>
        <taxon>Pentapetalae</taxon>
        <taxon>rosids</taxon>
        <taxon>fabids</taxon>
        <taxon>Rosales</taxon>
        <taxon>Moraceae</taxon>
        <taxon>Moreae</taxon>
        <taxon>Morus</taxon>
    </lineage>
</organism>
<dbReference type="SMART" id="SM00262">
    <property type="entry name" value="GEL"/>
    <property type="match status" value="6"/>
</dbReference>
<evidence type="ECO:0000256" key="3">
    <source>
        <dbReference type="SAM" id="MobiDB-lite"/>
    </source>
</evidence>
<sequence>MSLNGKDIDQAFQSAGTKAGLEIWCVENLQLIPVPKSSHGKFYCGSAYIVLHTVVPKNGPPQHDIHYWLGNDSNKVDSVLASDKALELDEALGSCTVQYREVQGQETEKFLSYFKPCIIPVEGVYSSRPGQSSGETYQIKLLTCKGDHVVHVKEVPFSRSSLNHNDVFILDTASKIFLFSGCNSSTQERAKALEVVQYIKDTKHGGKCDVATVEDGKFVGDHEVGEFWSLFGGYAPIPRESPSFFQDHSDAQSGKLFWITLQGKLCQCETDSLTRELLEADKCYMLDCDSEIFVWLGRLTLVTERKTSVSAAEDFLRNHGRSAGTHLSLITEGLESTKFRSYFTNWPQKVEPRLYEEGKEKVAAIFKQHGYEVKELPEEELEPLIDCKGTIKVWRVDGDEWSLVPVPEQKKLFSGDCYIVQYTYPSNGRDENLFYAWLGRDSVPEDRRDVITHANAIIDSTKGEPVMARILQDKEANQFFFIFQTLIIYKGGKSTRYKEFIAEKGIADETYDESKEALFRIQGTSPNHMQAIQVDHVSSSLNSSYCYILQTGTSIFTWIGNLSSPRDHDLLDTMLEFLNPTWLPVSVREGNEPDIFWEALGGKTEYPKGKEIKLHVEDPHLFLLNVAGGDFKVKEIYNFTQDDLTTEDVLVLDCHNEIYVWVGCRSKAKSKEQALAFALKFIETDILAEELSLEMPIYVVNEGHEPSFFTRFFVWDSSKANMHGNSFERKLATLKGKQQSLEAPIRHSRKAYSRETTPEGLRSEFASHIGRIRSPSPAPRVPRSSRKSPINNVPSPPQTIRNLFPESPNHSNPVPPSVVTRSLTEDAGSTEANGNEAGSEINLQIHPYERLTVVSSDPVKGIDVTKKEAYLSTEEFEAKFKMTRADFYKLPKWKQNKLKIQVDNSPCIVVALARHQAGW</sequence>
<keyword evidence="2" id="KW-0677">Repeat</keyword>
<dbReference type="Pfam" id="PF02209">
    <property type="entry name" value="VHP"/>
    <property type="match status" value="1"/>
</dbReference>
<dbReference type="InterPro" id="IPR007123">
    <property type="entry name" value="Gelsolin-like_dom"/>
</dbReference>
<dbReference type="CDD" id="cd11289">
    <property type="entry name" value="gelsolin_S2_like"/>
    <property type="match status" value="1"/>
</dbReference>
<gene>
    <name evidence="5" type="ORF">L484_022016</name>
</gene>
<protein>
    <recommendedName>
        <fullName evidence="4">HP domain-containing protein</fullName>
    </recommendedName>
</protein>
<dbReference type="GO" id="GO:0051693">
    <property type="term" value="P:actin filament capping"/>
    <property type="evidence" value="ECO:0007669"/>
    <property type="project" value="UniProtKB-KW"/>
</dbReference>
<dbReference type="GO" id="GO:0007015">
    <property type="term" value="P:actin filament organization"/>
    <property type="evidence" value="ECO:0007669"/>
    <property type="project" value="UniProtKB-ARBA"/>
</dbReference>
<dbReference type="InterPro" id="IPR003128">
    <property type="entry name" value="Villin_headpiece"/>
</dbReference>
<dbReference type="STRING" id="981085.W9RPG9"/>
<evidence type="ECO:0000313" key="6">
    <source>
        <dbReference type="Proteomes" id="UP000030645"/>
    </source>
</evidence>
<dbReference type="PRINTS" id="PR00597">
    <property type="entry name" value="GELSOLIN"/>
</dbReference>
<dbReference type="Gene3D" id="1.10.950.10">
    <property type="entry name" value="Villin headpiece domain"/>
    <property type="match status" value="1"/>
</dbReference>
<dbReference type="InterPro" id="IPR029006">
    <property type="entry name" value="ADF-H/Gelsolin-like_dom_sf"/>
</dbReference>
<evidence type="ECO:0000256" key="1">
    <source>
        <dbReference type="ARBA" id="ARBA00022467"/>
    </source>
</evidence>